<dbReference type="SMART" id="SM00137">
    <property type="entry name" value="MAM"/>
    <property type="match status" value="4"/>
</dbReference>
<evidence type="ECO:0000313" key="4">
    <source>
        <dbReference type="Proteomes" id="UP001154329"/>
    </source>
</evidence>
<evidence type="ECO:0000259" key="2">
    <source>
        <dbReference type="PROSITE" id="PS50060"/>
    </source>
</evidence>
<dbReference type="PROSITE" id="PS50060">
    <property type="entry name" value="MAM_2"/>
    <property type="match status" value="4"/>
</dbReference>
<reference evidence="3" key="1">
    <citation type="submission" date="2022-02" db="EMBL/GenBank/DDBJ databases">
        <authorList>
            <person name="King R."/>
        </authorList>
    </citation>
    <scope>NUCLEOTIDE SEQUENCE</scope>
</reference>
<protein>
    <recommendedName>
        <fullName evidence="2">MAM domain-containing protein</fullName>
    </recommendedName>
</protein>
<reference evidence="3" key="2">
    <citation type="submission" date="2022-10" db="EMBL/GenBank/DDBJ databases">
        <authorList>
            <consortium name="ENA_rothamsted_submissions"/>
            <consortium name="culmorum"/>
            <person name="King R."/>
        </authorList>
    </citation>
    <scope>NUCLEOTIDE SEQUENCE</scope>
</reference>
<dbReference type="InterPro" id="IPR051560">
    <property type="entry name" value="MAM_domain-containing"/>
</dbReference>
<feature type="domain" description="MAM" evidence="2">
    <location>
        <begin position="593"/>
        <end position="757"/>
    </location>
</feature>
<dbReference type="CDD" id="cd06263">
    <property type="entry name" value="MAM"/>
    <property type="match status" value="3"/>
</dbReference>
<dbReference type="GO" id="GO:0016020">
    <property type="term" value="C:membrane"/>
    <property type="evidence" value="ECO:0007669"/>
    <property type="project" value="InterPro"/>
</dbReference>
<dbReference type="Pfam" id="PF00629">
    <property type="entry name" value="MAM"/>
    <property type="match status" value="4"/>
</dbReference>
<dbReference type="EMBL" id="OU899036">
    <property type="protein sequence ID" value="CAH1732533.1"/>
    <property type="molecule type" value="Genomic_DNA"/>
</dbReference>
<dbReference type="Proteomes" id="UP001154329">
    <property type="component" value="Chromosome 3"/>
</dbReference>
<sequence length="795" mass="87639">MKLWLILSITSYSIIECFPGAITEFSDSEVSIREKRQGTVTDTCDFGVDPGLLTCDWKNRNGSALKWELGAGTLSNWLGGPPSDAGQGEDAEKGGYIFFETSLLAAPVVRVDDITIREGQNAFIESPVLGSTGAEGKCISFSFNVDGLSAAGLRVILQPTNKDGRPDGFFRVLWGTKDPTNKVWMNSEVLYTYNKEHQVVFEGVAKDLPDPFRKFRGYVAVDNIAIKQGLDCKGHCTFEGGFCGWINDEDDDFNWSLGRGSKNPSTGPATDRSSFIYGGMEGGYAFIDSSYPRRPGDMARMSSMEFDPTGPDTPLCLRFWTHMYGNGIGTLTISISDTREGEDRDIWSLTGEAGNSWYQAEVPVSSANPFKIIIIAKIGKNNLGDIAVDDISLTPGSCPTAPQIAAATSGDCTFEVDECGWSNVVSRERLDDIDWERTSGAALRSTAHDHTLGTEKGYLMTLARTALQRPGSRAWFTSRDFKTTSTPRCLSFWFVMNEPFIDTTGPSLGALSIYLRSNDNTGTTIMKPIWRLYNHQGPDWQYAQALIKEPNDAILIEGIWGSSRANGFIAFDDITFFGGSCSIIPAGAKVRPGECRFERDMCDWSNGTDKSPASWRMATVNRRPSNLPDKTFGAPDGYIYYDLFNQILGSNMVRLISPVIPVTDEPQLCFSFWYAAFGAGESALLQIMRQDNSSGETPAEKIWSLEAKNMDTTRPAWMPAQVTVESNKPFHIIMEGQATNGGFAVDDIIFTPGSCPSKIYIILFKIITLTLDRYLPTVILNILSCNSFLYRTIKS</sequence>
<feature type="chain" id="PRO_5040237442" description="MAM domain-containing protein" evidence="1">
    <location>
        <begin position="18"/>
        <end position="795"/>
    </location>
</feature>
<dbReference type="SUPFAM" id="SSF49899">
    <property type="entry name" value="Concanavalin A-like lectins/glucanases"/>
    <property type="match status" value="4"/>
</dbReference>
<keyword evidence="4" id="KW-1185">Reference proteome</keyword>
<keyword evidence="1" id="KW-0732">Signal</keyword>
<dbReference type="PANTHER" id="PTHR23282">
    <property type="entry name" value="APICAL ENDOSOMAL GLYCOPROTEIN PRECURSOR"/>
    <property type="match status" value="1"/>
</dbReference>
<feature type="domain" description="MAM" evidence="2">
    <location>
        <begin position="42"/>
        <end position="234"/>
    </location>
</feature>
<dbReference type="InterPro" id="IPR013320">
    <property type="entry name" value="ConA-like_dom_sf"/>
</dbReference>
<evidence type="ECO:0000256" key="1">
    <source>
        <dbReference type="SAM" id="SignalP"/>
    </source>
</evidence>
<evidence type="ECO:0000313" key="3">
    <source>
        <dbReference type="EMBL" id="CAH1732533.1"/>
    </source>
</evidence>
<feature type="domain" description="MAM" evidence="2">
    <location>
        <begin position="410"/>
        <end position="583"/>
    </location>
</feature>
<dbReference type="InterPro" id="IPR000998">
    <property type="entry name" value="MAM_dom"/>
</dbReference>
<organism evidence="3 4">
    <name type="scientific">Aphis gossypii</name>
    <name type="common">Cotton aphid</name>
    <dbReference type="NCBI Taxonomy" id="80765"/>
    <lineage>
        <taxon>Eukaryota</taxon>
        <taxon>Metazoa</taxon>
        <taxon>Ecdysozoa</taxon>
        <taxon>Arthropoda</taxon>
        <taxon>Hexapoda</taxon>
        <taxon>Insecta</taxon>
        <taxon>Pterygota</taxon>
        <taxon>Neoptera</taxon>
        <taxon>Paraneoptera</taxon>
        <taxon>Hemiptera</taxon>
        <taxon>Sternorrhyncha</taxon>
        <taxon>Aphidomorpha</taxon>
        <taxon>Aphidoidea</taxon>
        <taxon>Aphididae</taxon>
        <taxon>Aphidini</taxon>
        <taxon>Aphis</taxon>
        <taxon>Aphis</taxon>
    </lineage>
</organism>
<feature type="domain" description="MAM" evidence="2">
    <location>
        <begin position="234"/>
        <end position="400"/>
    </location>
</feature>
<gene>
    <name evidence="3" type="ORF">APHIGO_LOCUS9011</name>
</gene>
<dbReference type="Gene3D" id="2.60.120.200">
    <property type="match status" value="4"/>
</dbReference>
<feature type="signal peptide" evidence="1">
    <location>
        <begin position="1"/>
        <end position="17"/>
    </location>
</feature>
<dbReference type="PANTHER" id="PTHR23282:SF101">
    <property type="entry name" value="MAM DOMAIN-CONTAINING PROTEIN"/>
    <property type="match status" value="1"/>
</dbReference>
<accession>A0A9P0J8Q1</accession>
<dbReference type="AlphaFoldDB" id="A0A9P0J8Q1"/>
<proteinExistence type="predicted"/>
<name>A0A9P0J8Q1_APHGO</name>